<reference evidence="1 2" key="1">
    <citation type="submission" date="2023-03" db="EMBL/GenBank/DDBJ databases">
        <title>Bacillus Genome Sequencing.</title>
        <authorList>
            <person name="Dunlap C."/>
        </authorList>
    </citation>
    <scope>NUCLEOTIDE SEQUENCE [LARGE SCALE GENOMIC DNA]</scope>
    <source>
        <strain evidence="1 2">B-4107</strain>
    </source>
</reference>
<evidence type="ECO:0000313" key="1">
    <source>
        <dbReference type="EMBL" id="MED4126723.1"/>
    </source>
</evidence>
<keyword evidence="2" id="KW-1185">Reference proteome</keyword>
<dbReference type="InterPro" id="IPR047764">
    <property type="entry name" value="CmpA"/>
</dbReference>
<accession>A0ABU6NEU7</accession>
<protein>
    <submittedName>
        <fullName evidence="1">Cortex morphogenetic protein CmpA</fullName>
    </submittedName>
</protein>
<dbReference type="Proteomes" id="UP001341820">
    <property type="component" value="Unassembled WGS sequence"/>
</dbReference>
<evidence type="ECO:0000313" key="2">
    <source>
        <dbReference type="Proteomes" id="UP001341820"/>
    </source>
</evidence>
<dbReference type="Pfam" id="PF26301">
    <property type="entry name" value="spore_CmpA"/>
    <property type="match status" value="1"/>
</dbReference>
<organism evidence="1 2">
    <name type="scientific">Shouchella miscanthi</name>
    <dbReference type="NCBI Taxonomy" id="2598861"/>
    <lineage>
        <taxon>Bacteria</taxon>
        <taxon>Bacillati</taxon>
        <taxon>Bacillota</taxon>
        <taxon>Bacilli</taxon>
        <taxon>Bacillales</taxon>
        <taxon>Bacillaceae</taxon>
        <taxon>Shouchella</taxon>
    </lineage>
</organism>
<proteinExistence type="predicted"/>
<name>A0ABU6NEU7_9BACI</name>
<dbReference type="NCBIfam" id="NF033225">
    <property type="entry name" value="spore_CmpA"/>
    <property type="match status" value="1"/>
</dbReference>
<sequence>MPTWLQNQLKKAYSEKNRHQVKVLNQCWFYYRSTVQSRLNSKKTI</sequence>
<gene>
    <name evidence="1" type="primary">cmpA</name>
    <name evidence="1" type="ORF">P5F74_01025</name>
</gene>
<dbReference type="RefSeq" id="WP_144559686.1">
    <property type="nucleotide sequence ID" value="NZ_CP042163.1"/>
</dbReference>
<dbReference type="EMBL" id="JAROAS010000001">
    <property type="protein sequence ID" value="MED4126723.1"/>
    <property type="molecule type" value="Genomic_DNA"/>
</dbReference>
<comment type="caution">
    <text evidence="1">The sequence shown here is derived from an EMBL/GenBank/DDBJ whole genome shotgun (WGS) entry which is preliminary data.</text>
</comment>